<reference evidence="3 4" key="1">
    <citation type="submission" date="2022-06" db="EMBL/GenBank/DDBJ databases">
        <title>Genomic Encyclopedia of Archaeal and Bacterial Type Strains, Phase II (KMG-II): from individual species to whole genera.</title>
        <authorList>
            <person name="Goeker M."/>
        </authorList>
    </citation>
    <scope>NUCLEOTIDE SEQUENCE [LARGE SCALE GENOMIC DNA]</scope>
    <source>
        <strain evidence="3 4">DSM 45037</strain>
    </source>
</reference>
<sequence>MSAVPLHPEPVANDPATVRWVVPAGLLSVVGVPAALPPALADLARDGVVESVTVESSAVLVTLTPGHTWRAVGTRVRAALSADLEDPSAWSAAAPTTDDDVLRAAAHEVLDGDVGAFVASHGGALRVVDVTDGVITVDLAGACSHCPAADVTLTDRFADAVRARAPQLRTVRTAERSVERGPLRRLLPLIP</sequence>
<comment type="function">
    <text evidence="1">May be involved in the formation or repair of [Fe-S] clusters present in iron-sulfur proteins.</text>
</comment>
<keyword evidence="4" id="KW-1185">Reference proteome</keyword>
<evidence type="ECO:0000313" key="3">
    <source>
        <dbReference type="EMBL" id="MCP2159579.1"/>
    </source>
</evidence>
<dbReference type="Proteomes" id="UP001205740">
    <property type="component" value="Unassembled WGS sequence"/>
</dbReference>
<dbReference type="InterPro" id="IPR034904">
    <property type="entry name" value="FSCA_dom_sf"/>
</dbReference>
<evidence type="ECO:0000313" key="4">
    <source>
        <dbReference type="Proteomes" id="UP001205740"/>
    </source>
</evidence>
<proteinExistence type="predicted"/>
<dbReference type="RefSeq" id="WP_253653213.1">
    <property type="nucleotide sequence ID" value="NZ_BAAAOE010000001.1"/>
</dbReference>
<evidence type="ECO:0000259" key="2">
    <source>
        <dbReference type="Pfam" id="PF01106"/>
    </source>
</evidence>
<feature type="domain" description="NIF system FeS cluster assembly NifU C-terminal" evidence="2">
    <location>
        <begin position="108"/>
        <end position="171"/>
    </location>
</feature>
<name>A0ABT1GXV5_9NOCA</name>
<protein>
    <submittedName>
        <fullName evidence="3">Fe/S biogenesis protein NfuA</fullName>
    </submittedName>
</protein>
<comment type="caution">
    <text evidence="3">The sequence shown here is derived from an EMBL/GenBank/DDBJ whole genome shotgun (WGS) entry which is preliminary data.</text>
</comment>
<dbReference type="Gene3D" id="3.30.300.130">
    <property type="entry name" value="Fe-S cluster assembly (FSCA)"/>
    <property type="match status" value="1"/>
</dbReference>
<dbReference type="InterPro" id="IPR001075">
    <property type="entry name" value="NIF_FeS_clus_asmbl_NifU_C"/>
</dbReference>
<dbReference type="SUPFAM" id="SSF117916">
    <property type="entry name" value="Fe-S cluster assembly (FSCA) domain-like"/>
    <property type="match status" value="1"/>
</dbReference>
<organism evidence="3 4">
    <name type="scientific">Williamsia serinedens</name>
    <dbReference type="NCBI Taxonomy" id="391736"/>
    <lineage>
        <taxon>Bacteria</taxon>
        <taxon>Bacillati</taxon>
        <taxon>Actinomycetota</taxon>
        <taxon>Actinomycetes</taxon>
        <taxon>Mycobacteriales</taxon>
        <taxon>Nocardiaceae</taxon>
        <taxon>Williamsia</taxon>
    </lineage>
</organism>
<accession>A0ABT1GXV5</accession>
<dbReference type="EMBL" id="JAMTCG010000002">
    <property type="protein sequence ID" value="MCP2159579.1"/>
    <property type="molecule type" value="Genomic_DNA"/>
</dbReference>
<gene>
    <name evidence="3" type="ORF">LX12_000758</name>
</gene>
<dbReference type="Pfam" id="PF01106">
    <property type="entry name" value="NifU"/>
    <property type="match status" value="1"/>
</dbReference>
<evidence type="ECO:0000256" key="1">
    <source>
        <dbReference type="ARBA" id="ARBA00049958"/>
    </source>
</evidence>